<proteinExistence type="inferred from homology"/>
<comment type="subunit">
    <text evidence="3">Supercomplex made of cofactors A to E. Cofactors A and D function by capturing and stabilizing tubulin in a quasi-native conformation. Cofactor E binds to the cofactor D-tubulin complex; interaction with cofactor C then causes the release of tubulin polypeptides that are committed to the native state.</text>
</comment>
<dbReference type="EMBL" id="JAUJFL010000002">
    <property type="protein sequence ID" value="KAK2610966.1"/>
    <property type="molecule type" value="Genomic_DNA"/>
</dbReference>
<dbReference type="GO" id="GO:0005874">
    <property type="term" value="C:microtubule"/>
    <property type="evidence" value="ECO:0007669"/>
    <property type="project" value="UniProtKB-KW"/>
</dbReference>
<dbReference type="Proteomes" id="UP001265746">
    <property type="component" value="Unassembled WGS sequence"/>
</dbReference>
<keyword evidence="3" id="KW-0493">Microtubule</keyword>
<dbReference type="GO" id="GO:0005829">
    <property type="term" value="C:cytosol"/>
    <property type="evidence" value="ECO:0007669"/>
    <property type="project" value="TreeGrafter"/>
</dbReference>
<evidence type="ECO:0000313" key="4">
    <source>
        <dbReference type="EMBL" id="KAK2610966.1"/>
    </source>
</evidence>
<gene>
    <name evidence="4" type="ORF">N8I77_004351</name>
</gene>
<dbReference type="PANTHER" id="PTHR21500:SF0">
    <property type="entry name" value="TUBULIN-SPECIFIC CHAPERONE A"/>
    <property type="match status" value="1"/>
</dbReference>
<sequence length="124" mass="13603">MAPPTPLAVATSSVQRLVKEETYYHKDLASQQARIEKLEKDISEKSSDLDENAEYVLKQEKQAAEETKNVFGPLRNRITDAISKLEEQIAISESSGDDGDAAAAELTKAREVLKQGQDALKAEA</sequence>
<organism evidence="4 5">
    <name type="scientific">Phomopsis amygdali</name>
    <name type="common">Fusicoccum amygdali</name>
    <dbReference type="NCBI Taxonomy" id="1214568"/>
    <lineage>
        <taxon>Eukaryota</taxon>
        <taxon>Fungi</taxon>
        <taxon>Dikarya</taxon>
        <taxon>Ascomycota</taxon>
        <taxon>Pezizomycotina</taxon>
        <taxon>Sordariomycetes</taxon>
        <taxon>Sordariomycetidae</taxon>
        <taxon>Diaporthales</taxon>
        <taxon>Diaporthaceae</taxon>
        <taxon>Diaporthe</taxon>
    </lineage>
</organism>
<evidence type="ECO:0000313" key="5">
    <source>
        <dbReference type="Proteomes" id="UP001265746"/>
    </source>
</evidence>
<dbReference type="Gene3D" id="1.20.58.90">
    <property type="match status" value="1"/>
</dbReference>
<dbReference type="GO" id="GO:0007023">
    <property type="term" value="P:post-chaperonin tubulin folding pathway"/>
    <property type="evidence" value="ECO:0007669"/>
    <property type="project" value="UniProtKB-UniRule"/>
</dbReference>
<dbReference type="GO" id="GO:0007021">
    <property type="term" value="P:tubulin complex assembly"/>
    <property type="evidence" value="ECO:0007669"/>
    <property type="project" value="UniProtKB-UniRule"/>
</dbReference>
<comment type="caution">
    <text evidence="4">The sequence shown here is derived from an EMBL/GenBank/DDBJ whole genome shotgun (WGS) entry which is preliminary data.</text>
</comment>
<evidence type="ECO:0000256" key="1">
    <source>
        <dbReference type="ARBA" id="ARBA00006806"/>
    </source>
</evidence>
<keyword evidence="3" id="KW-0963">Cytoplasm</keyword>
<reference evidence="4" key="1">
    <citation type="submission" date="2023-06" db="EMBL/GenBank/DDBJ databases">
        <authorList>
            <person name="Noh H."/>
        </authorList>
    </citation>
    <scope>NUCLEOTIDE SEQUENCE</scope>
    <source>
        <strain evidence="4">DUCC20226</strain>
    </source>
</reference>
<keyword evidence="2 3" id="KW-0143">Chaperone</keyword>
<dbReference type="GO" id="GO:0048487">
    <property type="term" value="F:beta-tubulin binding"/>
    <property type="evidence" value="ECO:0007669"/>
    <property type="project" value="InterPro"/>
</dbReference>
<evidence type="ECO:0000256" key="3">
    <source>
        <dbReference type="RuleBase" id="RU364030"/>
    </source>
</evidence>
<dbReference type="InterPro" id="IPR036126">
    <property type="entry name" value="TBCA_sf"/>
</dbReference>
<dbReference type="PANTHER" id="PTHR21500">
    <property type="entry name" value="TUBULIN-SPECIFIC CHAPERONE A"/>
    <property type="match status" value="1"/>
</dbReference>
<dbReference type="SUPFAM" id="SSF46988">
    <property type="entry name" value="Tubulin chaperone cofactor A"/>
    <property type="match status" value="1"/>
</dbReference>
<dbReference type="InterPro" id="IPR004226">
    <property type="entry name" value="TBCA"/>
</dbReference>
<keyword evidence="5" id="KW-1185">Reference proteome</keyword>
<dbReference type="Pfam" id="PF02970">
    <property type="entry name" value="TBCA"/>
    <property type="match status" value="1"/>
</dbReference>
<comment type="subcellular location">
    <subcellularLocation>
        <location evidence="3">Cytoplasm</location>
        <location evidence="3">Cytoskeleton</location>
    </subcellularLocation>
</comment>
<keyword evidence="3" id="KW-0206">Cytoskeleton</keyword>
<evidence type="ECO:0000256" key="2">
    <source>
        <dbReference type="ARBA" id="ARBA00023186"/>
    </source>
</evidence>
<comment type="similarity">
    <text evidence="1 3">Belongs to the TBCA family.</text>
</comment>
<accession>A0AAD9SM35</accession>
<dbReference type="AlphaFoldDB" id="A0AAD9SM35"/>
<name>A0AAD9SM35_PHOAM</name>
<protein>
    <recommendedName>
        <fullName evidence="3">Tubulin-specific chaperone A</fullName>
    </recommendedName>
</protein>